<evidence type="ECO:0000313" key="2">
    <source>
        <dbReference type="Proteomes" id="UP000615446"/>
    </source>
</evidence>
<keyword evidence="1" id="KW-0547">Nucleotide-binding</keyword>
<accession>A0A8H3KSS0</accession>
<keyword evidence="1" id="KW-0378">Hydrolase</keyword>
<dbReference type="GO" id="GO:0004386">
    <property type="term" value="F:helicase activity"/>
    <property type="evidence" value="ECO:0007669"/>
    <property type="project" value="UniProtKB-KW"/>
</dbReference>
<dbReference type="EMBL" id="BLAL01000006">
    <property type="protein sequence ID" value="GES73395.1"/>
    <property type="molecule type" value="Genomic_DNA"/>
</dbReference>
<protein>
    <submittedName>
        <fullName evidence="1">ATP-dependent DNA helicase Pif1-like</fullName>
    </submittedName>
</protein>
<name>A0A8H3KSS0_9GLOM</name>
<sequence length="203" mass="23113">MRLWQAFPERNNEPFGGRSVILFDDFGQLSPVLDLSMYTVDKRDALSNSSLTVYKQFKEAYKLEIIQRQSKNSKEQQELRGILLRLCNREPSIEDWIILTTRIEDKLSVIEYVPVAKIQAIYTRGNEAKKVDSDTVHGLEACILLASDARVILIANLQTEIGLVNGAIETVQEIILSKDQRLFCLPIAVLVSFDNYKRPLLLA</sequence>
<dbReference type="AlphaFoldDB" id="A0A8H3KSS0"/>
<keyword evidence="1" id="KW-0067">ATP-binding</keyword>
<keyword evidence="1" id="KW-0347">Helicase</keyword>
<comment type="caution">
    <text evidence="1">The sequence shown here is derived from an EMBL/GenBank/DDBJ whole genome shotgun (WGS) entry which is preliminary data.</text>
</comment>
<organism evidence="1 2">
    <name type="scientific">Rhizophagus clarus</name>
    <dbReference type="NCBI Taxonomy" id="94130"/>
    <lineage>
        <taxon>Eukaryota</taxon>
        <taxon>Fungi</taxon>
        <taxon>Fungi incertae sedis</taxon>
        <taxon>Mucoromycota</taxon>
        <taxon>Glomeromycotina</taxon>
        <taxon>Glomeromycetes</taxon>
        <taxon>Glomerales</taxon>
        <taxon>Glomeraceae</taxon>
        <taxon>Rhizophagus</taxon>
    </lineage>
</organism>
<gene>
    <name evidence="1" type="ORF">RCL2_000093500</name>
</gene>
<reference evidence="1" key="1">
    <citation type="submission" date="2019-10" db="EMBL/GenBank/DDBJ databases">
        <title>Conservation and host-specific expression of non-tandemly repeated heterogenous ribosome RNA gene in arbuscular mycorrhizal fungi.</title>
        <authorList>
            <person name="Maeda T."/>
            <person name="Kobayashi Y."/>
            <person name="Nakagawa T."/>
            <person name="Ezawa T."/>
            <person name="Yamaguchi K."/>
            <person name="Bino T."/>
            <person name="Nishimoto Y."/>
            <person name="Shigenobu S."/>
            <person name="Kawaguchi M."/>
        </authorList>
    </citation>
    <scope>NUCLEOTIDE SEQUENCE</scope>
    <source>
        <strain evidence="1">HR1</strain>
    </source>
</reference>
<dbReference type="Proteomes" id="UP000615446">
    <property type="component" value="Unassembled WGS sequence"/>
</dbReference>
<evidence type="ECO:0000313" key="1">
    <source>
        <dbReference type="EMBL" id="GES73395.1"/>
    </source>
</evidence>
<dbReference type="OrthoDB" id="1884788at2759"/>
<proteinExistence type="predicted"/>